<sequence length="71" mass="8252">MKINCHEYSFNEVKEALERKGYNIVYVVSHPDKRGNIETNYFALLPGEEPEPCTKMESVALKLFHKKPPLE</sequence>
<keyword evidence="2" id="KW-1185">Reference proteome</keyword>
<dbReference type="Proteomes" id="UP000324513">
    <property type="component" value="Unassembled WGS sequence"/>
</dbReference>
<proteinExistence type="predicted"/>
<organism evidence="1 2">
    <name type="scientific">Elizabethkingia miricola</name>
    <name type="common">Chryseobacterium miricola</name>
    <dbReference type="NCBI Taxonomy" id="172045"/>
    <lineage>
        <taxon>Bacteria</taxon>
        <taxon>Pseudomonadati</taxon>
        <taxon>Bacteroidota</taxon>
        <taxon>Flavobacteriia</taxon>
        <taxon>Flavobacteriales</taxon>
        <taxon>Weeksellaceae</taxon>
        <taxon>Elizabethkingia</taxon>
    </lineage>
</organism>
<comment type="caution">
    <text evidence="1">The sequence shown here is derived from an EMBL/GenBank/DDBJ whole genome shotgun (WGS) entry which is preliminary data.</text>
</comment>
<name>A0ABY3NH77_ELIMR</name>
<evidence type="ECO:0000313" key="1">
    <source>
        <dbReference type="EMBL" id="TYO91966.1"/>
    </source>
</evidence>
<protein>
    <submittedName>
        <fullName evidence="1">Uncharacterized protein</fullName>
    </submittedName>
</protein>
<evidence type="ECO:0000313" key="2">
    <source>
        <dbReference type="Proteomes" id="UP000324513"/>
    </source>
</evidence>
<accession>A0ABY3NH77</accession>
<dbReference type="EMBL" id="VNHK01000006">
    <property type="protein sequence ID" value="TYO91966.1"/>
    <property type="molecule type" value="Genomic_DNA"/>
</dbReference>
<reference evidence="1 2" key="1">
    <citation type="submission" date="2019-07" db="EMBL/GenBank/DDBJ databases">
        <title>Genomic Encyclopedia of Archaeal and Bacterial Type Strains, Phase II (KMG-II): from individual species to whole genera.</title>
        <authorList>
            <person name="Goeker M."/>
        </authorList>
    </citation>
    <scope>NUCLEOTIDE SEQUENCE [LARGE SCALE GENOMIC DNA]</scope>
    <source>
        <strain evidence="1 2">DSM 14571</strain>
    </source>
</reference>
<gene>
    <name evidence="1" type="ORF">LX74_02217</name>
</gene>
<dbReference type="RefSeq" id="WP_065082408.1">
    <property type="nucleotide sequence ID" value="NZ_FLSS01000012.1"/>
</dbReference>